<protein>
    <submittedName>
        <fullName evidence="2">Uncharacterized protein</fullName>
    </submittedName>
</protein>
<comment type="caution">
    <text evidence="2">The sequence shown here is derived from an EMBL/GenBank/DDBJ whole genome shotgun (WGS) entry which is preliminary data.</text>
</comment>
<dbReference type="Proteomes" id="UP001066276">
    <property type="component" value="Chromosome 6"/>
</dbReference>
<feature type="region of interest" description="Disordered" evidence="1">
    <location>
        <begin position="36"/>
        <end position="74"/>
    </location>
</feature>
<evidence type="ECO:0000313" key="3">
    <source>
        <dbReference type="Proteomes" id="UP001066276"/>
    </source>
</evidence>
<organism evidence="2 3">
    <name type="scientific">Pleurodeles waltl</name>
    <name type="common">Iberian ribbed newt</name>
    <dbReference type="NCBI Taxonomy" id="8319"/>
    <lineage>
        <taxon>Eukaryota</taxon>
        <taxon>Metazoa</taxon>
        <taxon>Chordata</taxon>
        <taxon>Craniata</taxon>
        <taxon>Vertebrata</taxon>
        <taxon>Euteleostomi</taxon>
        <taxon>Amphibia</taxon>
        <taxon>Batrachia</taxon>
        <taxon>Caudata</taxon>
        <taxon>Salamandroidea</taxon>
        <taxon>Salamandridae</taxon>
        <taxon>Pleurodelinae</taxon>
        <taxon>Pleurodeles</taxon>
    </lineage>
</organism>
<evidence type="ECO:0000256" key="1">
    <source>
        <dbReference type="SAM" id="MobiDB-lite"/>
    </source>
</evidence>
<evidence type="ECO:0000313" key="2">
    <source>
        <dbReference type="EMBL" id="KAJ1136605.1"/>
    </source>
</evidence>
<sequence>MWGSLRAGPLPLPGALQGERCLQTGTDTERHFCSGKRIAMGRPRQRPKAPPVPTAPQMEEEGATSPVHGLTCTKPDISAFSRRAERRGECRYQAPRLWGVANRSRPPSSPM</sequence>
<name>A0AAV7Q8V3_PLEWA</name>
<accession>A0AAV7Q8V3</accession>
<proteinExistence type="predicted"/>
<keyword evidence="3" id="KW-1185">Reference proteome</keyword>
<reference evidence="2" key="1">
    <citation type="journal article" date="2022" name="bioRxiv">
        <title>Sequencing and chromosome-scale assembly of the giantPleurodeles waltlgenome.</title>
        <authorList>
            <person name="Brown T."/>
            <person name="Elewa A."/>
            <person name="Iarovenko S."/>
            <person name="Subramanian E."/>
            <person name="Araus A.J."/>
            <person name="Petzold A."/>
            <person name="Susuki M."/>
            <person name="Suzuki K.-i.T."/>
            <person name="Hayashi T."/>
            <person name="Toyoda A."/>
            <person name="Oliveira C."/>
            <person name="Osipova E."/>
            <person name="Leigh N.D."/>
            <person name="Simon A."/>
            <person name="Yun M.H."/>
        </authorList>
    </citation>
    <scope>NUCLEOTIDE SEQUENCE</scope>
    <source>
        <strain evidence="2">20211129_DDA</strain>
        <tissue evidence="2">Liver</tissue>
    </source>
</reference>
<dbReference type="EMBL" id="JANPWB010000010">
    <property type="protein sequence ID" value="KAJ1136605.1"/>
    <property type="molecule type" value="Genomic_DNA"/>
</dbReference>
<dbReference type="AlphaFoldDB" id="A0AAV7Q8V3"/>
<gene>
    <name evidence="2" type="ORF">NDU88_003020</name>
</gene>